<dbReference type="PANTHER" id="PTHR28656">
    <property type="entry name" value="COILED-COIL DOMAIN-CONTAINING PROTEIN 153"/>
    <property type="match status" value="1"/>
</dbReference>
<organism evidence="13 14">
    <name type="scientific">Angomonas deanei</name>
    <dbReference type="NCBI Taxonomy" id="59799"/>
    <lineage>
        <taxon>Eukaryota</taxon>
        <taxon>Discoba</taxon>
        <taxon>Euglenozoa</taxon>
        <taxon>Kinetoplastea</taxon>
        <taxon>Metakinetoplastina</taxon>
        <taxon>Trypanosomatida</taxon>
        <taxon>Trypanosomatidae</taxon>
        <taxon>Strigomonadinae</taxon>
        <taxon>Angomonas</taxon>
    </lineage>
</organism>
<comment type="function">
    <text evidence="1">Component of the nexin-dynein regulatory complex (N-DRC), a key regulator of ciliary/flagellar motility which maintains the alignment and integrity of the distal axoneme and regulates microtubule sliding in motile axonemes.</text>
</comment>
<evidence type="ECO:0000256" key="3">
    <source>
        <dbReference type="ARBA" id="ARBA00011248"/>
    </source>
</evidence>
<dbReference type="PANTHER" id="PTHR28656:SF1">
    <property type="entry name" value="COILED-COIL DOMAIN-CONTAINING PROTEIN 153"/>
    <property type="match status" value="1"/>
</dbReference>
<evidence type="ECO:0000256" key="8">
    <source>
        <dbReference type="ARBA" id="ARBA00023212"/>
    </source>
</evidence>
<evidence type="ECO:0000256" key="2">
    <source>
        <dbReference type="ARBA" id="ARBA00004611"/>
    </source>
</evidence>
<feature type="coiled-coil region" evidence="12">
    <location>
        <begin position="54"/>
        <end position="113"/>
    </location>
</feature>
<evidence type="ECO:0000256" key="1">
    <source>
        <dbReference type="ARBA" id="ARBA00003029"/>
    </source>
</evidence>
<accession>A0A7G2CLB3</accession>
<sequence length="120" mass="14113">MAKVAEQKSDSVILKDRLEKLKVVAKDKQDERTDILTDCTRQHKTDERDAIAKIATLDASVNRLQEEKKKLEAELKEKDAYYDERIKGSKHRLDELYKKTEEMEQEFTAMLNDIEHSMTR</sequence>
<evidence type="ECO:0000256" key="10">
    <source>
        <dbReference type="ARBA" id="ARBA00044754"/>
    </source>
</evidence>
<name>A0A7G2CLB3_9TRYP</name>
<evidence type="ECO:0000256" key="6">
    <source>
        <dbReference type="ARBA" id="ARBA00023054"/>
    </source>
</evidence>
<keyword evidence="4" id="KW-0963">Cytoplasm</keyword>
<dbReference type="AlphaFoldDB" id="A0A7G2CLB3"/>
<proteinExistence type="inferred from homology"/>
<keyword evidence="7" id="KW-0969">Cilium</keyword>
<evidence type="ECO:0000313" key="13">
    <source>
        <dbReference type="EMBL" id="CAD2219711.1"/>
    </source>
</evidence>
<keyword evidence="14" id="KW-1185">Reference proteome</keyword>
<dbReference type="VEuPathDB" id="TriTrypDB:ADEAN_000722000"/>
<protein>
    <recommendedName>
        <fullName evidence="11">Dynein regulatory complex protein 12</fullName>
    </recommendedName>
</protein>
<evidence type="ECO:0000256" key="7">
    <source>
        <dbReference type="ARBA" id="ARBA00023069"/>
    </source>
</evidence>
<comment type="subunit">
    <text evidence="3">Component of the nexin-dynein regulatory complex (N-DRC).</text>
</comment>
<keyword evidence="9" id="KW-0966">Cell projection</keyword>
<evidence type="ECO:0000256" key="9">
    <source>
        <dbReference type="ARBA" id="ARBA00023273"/>
    </source>
</evidence>
<evidence type="ECO:0000256" key="4">
    <source>
        <dbReference type="ARBA" id="ARBA00022490"/>
    </source>
</evidence>
<evidence type="ECO:0000256" key="5">
    <source>
        <dbReference type="ARBA" id="ARBA00022846"/>
    </source>
</evidence>
<dbReference type="EMBL" id="LR877159">
    <property type="protein sequence ID" value="CAD2219711.1"/>
    <property type="molecule type" value="Genomic_DNA"/>
</dbReference>
<evidence type="ECO:0000313" key="14">
    <source>
        <dbReference type="Proteomes" id="UP000515908"/>
    </source>
</evidence>
<comment type="similarity">
    <text evidence="10">Belongs to the DRC12 family.</text>
</comment>
<dbReference type="Proteomes" id="UP000515908">
    <property type="component" value="Chromosome 15"/>
</dbReference>
<keyword evidence="5" id="KW-0282">Flagellum</keyword>
<keyword evidence="6 12" id="KW-0175">Coiled coil</keyword>
<evidence type="ECO:0000256" key="11">
    <source>
        <dbReference type="ARBA" id="ARBA00044800"/>
    </source>
</evidence>
<keyword evidence="8" id="KW-0206">Cytoskeleton</keyword>
<comment type="subcellular location">
    <subcellularLocation>
        <location evidence="2">Cytoplasm</location>
        <location evidence="2">Cytoskeleton</location>
        <location evidence="2">Flagellum axoneme</location>
    </subcellularLocation>
</comment>
<dbReference type="InterPro" id="IPR033585">
    <property type="entry name" value="DRC12-like"/>
</dbReference>
<reference evidence="13 14" key="1">
    <citation type="submission" date="2020-08" db="EMBL/GenBank/DDBJ databases">
        <authorList>
            <person name="Newling K."/>
            <person name="Davey J."/>
            <person name="Forrester S."/>
        </authorList>
    </citation>
    <scope>NUCLEOTIDE SEQUENCE [LARGE SCALE GENOMIC DNA]</scope>
    <source>
        <strain evidence="14">Crithidia deanei Carvalho (ATCC PRA-265)</strain>
    </source>
</reference>
<evidence type="ECO:0000256" key="12">
    <source>
        <dbReference type="SAM" id="Coils"/>
    </source>
</evidence>
<dbReference type="OrthoDB" id="271125at2759"/>
<gene>
    <name evidence="13" type="ORF">ADEAN_000722000</name>
</gene>